<protein>
    <submittedName>
        <fullName evidence="2">Uncharacterized protein</fullName>
    </submittedName>
</protein>
<feature type="transmembrane region" description="Helical" evidence="1">
    <location>
        <begin position="66"/>
        <end position="87"/>
    </location>
</feature>
<dbReference type="Proteomes" id="UP001476798">
    <property type="component" value="Unassembled WGS sequence"/>
</dbReference>
<name>A0ABV0NFJ1_9TELE</name>
<evidence type="ECO:0000313" key="2">
    <source>
        <dbReference type="EMBL" id="MEQ2170184.1"/>
    </source>
</evidence>
<evidence type="ECO:0000313" key="3">
    <source>
        <dbReference type="Proteomes" id="UP001476798"/>
    </source>
</evidence>
<proteinExistence type="predicted"/>
<keyword evidence="1" id="KW-0812">Transmembrane</keyword>
<comment type="caution">
    <text evidence="2">The sequence shown here is derived from an EMBL/GenBank/DDBJ whole genome shotgun (WGS) entry which is preliminary data.</text>
</comment>
<reference evidence="2 3" key="1">
    <citation type="submission" date="2021-06" db="EMBL/GenBank/DDBJ databases">
        <authorList>
            <person name="Palmer J.M."/>
        </authorList>
    </citation>
    <scope>NUCLEOTIDE SEQUENCE [LARGE SCALE GENOMIC DNA]</scope>
    <source>
        <strain evidence="2 3">GA_2019</strain>
        <tissue evidence="2">Muscle</tissue>
    </source>
</reference>
<sequence>MKDGEKIPREDSLMLRRSSPLNETTGLWLQKHINAQNTQRESEAPRRRHFGSWPFVMRLKPTSRRISCSFHQFLLLLFSVFELYLIMAEVPGELPCLANSNMKLKVLLTVSQFTAAVYSGTSLNTMIHIQLTGTENLNSIYKGTGGAEYCGSWVC</sequence>
<organism evidence="2 3">
    <name type="scientific">Goodea atripinnis</name>
    <dbReference type="NCBI Taxonomy" id="208336"/>
    <lineage>
        <taxon>Eukaryota</taxon>
        <taxon>Metazoa</taxon>
        <taxon>Chordata</taxon>
        <taxon>Craniata</taxon>
        <taxon>Vertebrata</taxon>
        <taxon>Euteleostomi</taxon>
        <taxon>Actinopterygii</taxon>
        <taxon>Neopterygii</taxon>
        <taxon>Teleostei</taxon>
        <taxon>Neoteleostei</taxon>
        <taxon>Acanthomorphata</taxon>
        <taxon>Ovalentaria</taxon>
        <taxon>Atherinomorphae</taxon>
        <taxon>Cyprinodontiformes</taxon>
        <taxon>Goodeidae</taxon>
        <taxon>Goodea</taxon>
    </lineage>
</organism>
<keyword evidence="3" id="KW-1185">Reference proteome</keyword>
<keyword evidence="1" id="KW-1133">Transmembrane helix</keyword>
<accession>A0ABV0NFJ1</accession>
<evidence type="ECO:0000256" key="1">
    <source>
        <dbReference type="SAM" id="Phobius"/>
    </source>
</evidence>
<dbReference type="EMBL" id="JAHRIO010036266">
    <property type="protein sequence ID" value="MEQ2170184.1"/>
    <property type="molecule type" value="Genomic_DNA"/>
</dbReference>
<gene>
    <name evidence="2" type="ORF">GOODEAATRI_032718</name>
</gene>
<keyword evidence="1" id="KW-0472">Membrane</keyword>